<dbReference type="PANTHER" id="PTHR19288:SF90">
    <property type="entry name" value="OS08G0542600 PROTEIN"/>
    <property type="match status" value="1"/>
</dbReference>
<name>A0ABW9ZJ66_9HYPH</name>
<dbReference type="Pfam" id="PF13242">
    <property type="entry name" value="Hydrolase_like"/>
    <property type="match status" value="1"/>
</dbReference>
<keyword evidence="2" id="KW-1185">Reference proteome</keyword>
<evidence type="ECO:0000313" key="1">
    <source>
        <dbReference type="EMBL" id="NBN64464.1"/>
    </source>
</evidence>
<dbReference type="InterPro" id="IPR036412">
    <property type="entry name" value="HAD-like_sf"/>
</dbReference>
<accession>A0ABW9ZJ66</accession>
<dbReference type="SUPFAM" id="SSF56784">
    <property type="entry name" value="HAD-like"/>
    <property type="match status" value="1"/>
</dbReference>
<proteinExistence type="predicted"/>
<dbReference type="Pfam" id="PF13344">
    <property type="entry name" value="Hydrolase_6"/>
    <property type="match status" value="1"/>
</dbReference>
<dbReference type="Gene3D" id="3.40.50.1000">
    <property type="entry name" value="HAD superfamily/HAD-like"/>
    <property type="match status" value="2"/>
</dbReference>
<dbReference type="CDD" id="cd07525">
    <property type="entry name" value="HAD_like"/>
    <property type="match status" value="1"/>
</dbReference>
<gene>
    <name evidence="1" type="ORF">GWI71_12285</name>
</gene>
<dbReference type="RefSeq" id="WP_161676445.1">
    <property type="nucleotide sequence ID" value="NZ_JAABLP010000003.1"/>
</dbReference>
<dbReference type="GO" id="GO:0016787">
    <property type="term" value="F:hydrolase activity"/>
    <property type="evidence" value="ECO:0007669"/>
    <property type="project" value="UniProtKB-KW"/>
</dbReference>
<organism evidence="1 2">
    <name type="scientific">Pannonibacter tanglangensis</name>
    <dbReference type="NCBI Taxonomy" id="2750084"/>
    <lineage>
        <taxon>Bacteria</taxon>
        <taxon>Pseudomonadati</taxon>
        <taxon>Pseudomonadota</taxon>
        <taxon>Alphaproteobacteria</taxon>
        <taxon>Hyphomicrobiales</taxon>
        <taxon>Stappiaceae</taxon>
        <taxon>Pannonibacter</taxon>
    </lineage>
</organism>
<sequence>MNAIAPLLVPGLRTLAQDYTGILSDVWGVLHNGIKAFGPAHEALSRYRAETGGCVILITNAPRPAAQIHEQLANFAIPRGSYDDIVTSGDVTRAMIAARPGTGVLHIGADRDVPIYDGLDIRLTSEDEAALISCTGLFDDEVETPDDYRDQLTRLVRRGLPMVCANPDIVVERGEKLIWCAGALARLYEDLGGTVHLLGKPHAPIYDAALARMADLQGDRFNRDTVLAIGDGLPTDIRGADSQDLDVLFVTAGIHAADFGPSDTPDEALIRRRLAEEGLSARAAVPRLCW</sequence>
<dbReference type="PANTHER" id="PTHR19288">
    <property type="entry name" value="4-NITROPHENYLPHOSPHATASE-RELATED"/>
    <property type="match status" value="1"/>
</dbReference>
<dbReference type="NCBIfam" id="TIGR01460">
    <property type="entry name" value="HAD-SF-IIA"/>
    <property type="match status" value="1"/>
</dbReference>
<dbReference type="EMBL" id="JAABLP010000003">
    <property type="protein sequence ID" value="NBN64464.1"/>
    <property type="molecule type" value="Genomic_DNA"/>
</dbReference>
<dbReference type="NCBIfam" id="TIGR01459">
    <property type="entry name" value="HAD-SF-IIA-hyp4"/>
    <property type="match status" value="1"/>
</dbReference>
<comment type="caution">
    <text evidence="1">The sequence shown here is derived from an EMBL/GenBank/DDBJ whole genome shotgun (WGS) entry which is preliminary data.</text>
</comment>
<dbReference type="InterPro" id="IPR023214">
    <property type="entry name" value="HAD_sf"/>
</dbReference>
<reference evidence="1 2" key="1">
    <citation type="submission" date="2020-01" db="EMBL/GenBank/DDBJ databases">
        <authorList>
            <person name="Peng S.Y."/>
            <person name="Li J."/>
            <person name="Wang M."/>
            <person name="Wang L."/>
            <person name="Wang C.Q."/>
            <person name="Wang J.R."/>
        </authorList>
    </citation>
    <scope>NUCLEOTIDE SEQUENCE [LARGE SCALE GENOMIC DNA]</scope>
    <source>
        <strain evidence="1 2">XCT-34</strain>
    </source>
</reference>
<dbReference type="Proteomes" id="UP000541347">
    <property type="component" value="Unassembled WGS sequence"/>
</dbReference>
<protein>
    <submittedName>
        <fullName evidence="1">TIGR01459 family HAD-type hydrolase</fullName>
    </submittedName>
</protein>
<dbReference type="InterPro" id="IPR006357">
    <property type="entry name" value="HAD-SF_hydro_IIA"/>
</dbReference>
<keyword evidence="1" id="KW-0378">Hydrolase</keyword>
<evidence type="ECO:0000313" key="2">
    <source>
        <dbReference type="Proteomes" id="UP000541347"/>
    </source>
</evidence>
<dbReference type="InterPro" id="IPR006356">
    <property type="entry name" value="HAD-SF_hydro_IIA_hyp3"/>
</dbReference>